<proteinExistence type="predicted"/>
<dbReference type="EMBL" id="CAJVPW010018995">
    <property type="protein sequence ID" value="CAG8684442.1"/>
    <property type="molecule type" value="Genomic_DNA"/>
</dbReference>
<reference evidence="1" key="1">
    <citation type="submission" date="2021-06" db="EMBL/GenBank/DDBJ databases">
        <authorList>
            <person name="Kallberg Y."/>
            <person name="Tangrot J."/>
            <person name="Rosling A."/>
        </authorList>
    </citation>
    <scope>NUCLEOTIDE SEQUENCE</scope>
    <source>
        <strain evidence="1">28 12/20/2015</strain>
    </source>
</reference>
<evidence type="ECO:0000313" key="2">
    <source>
        <dbReference type="Proteomes" id="UP000789366"/>
    </source>
</evidence>
<sequence>GSKVLTNSRDNTLKIVDLRTYDVEQTLHADGYKTGANWSKSCFSPDGRYVAAGSLGKNNFLLFGSSSVCGVSWSPQGGQVFSADKDRTVCIWAGGLR</sequence>
<gene>
    <name evidence="1" type="ORF">SPELUC_LOCUS10337</name>
</gene>
<organism evidence="1 2">
    <name type="scientific">Cetraspora pellucida</name>
    <dbReference type="NCBI Taxonomy" id="1433469"/>
    <lineage>
        <taxon>Eukaryota</taxon>
        <taxon>Fungi</taxon>
        <taxon>Fungi incertae sedis</taxon>
        <taxon>Mucoromycota</taxon>
        <taxon>Glomeromycotina</taxon>
        <taxon>Glomeromycetes</taxon>
        <taxon>Diversisporales</taxon>
        <taxon>Gigasporaceae</taxon>
        <taxon>Cetraspora</taxon>
    </lineage>
</organism>
<dbReference type="Proteomes" id="UP000789366">
    <property type="component" value="Unassembled WGS sequence"/>
</dbReference>
<feature type="non-terminal residue" evidence="1">
    <location>
        <position position="1"/>
    </location>
</feature>
<comment type="caution">
    <text evidence="1">The sequence shown here is derived from an EMBL/GenBank/DDBJ whole genome shotgun (WGS) entry which is preliminary data.</text>
</comment>
<name>A0ACA9P0P1_9GLOM</name>
<protein>
    <submittedName>
        <fullName evidence="1">6342_t:CDS:1</fullName>
    </submittedName>
</protein>
<keyword evidence="2" id="KW-1185">Reference proteome</keyword>
<accession>A0ACA9P0P1</accession>
<evidence type="ECO:0000313" key="1">
    <source>
        <dbReference type="EMBL" id="CAG8684442.1"/>
    </source>
</evidence>